<proteinExistence type="predicted"/>
<reference evidence="1 2" key="1">
    <citation type="submission" date="2018-06" db="EMBL/GenBank/DDBJ databases">
        <authorList>
            <consortium name="Pathogen Informatics"/>
            <person name="Doyle S."/>
        </authorList>
    </citation>
    <scope>NUCLEOTIDE SEQUENCE [LARGE SCALE GENOMIC DNA]</scope>
    <source>
        <strain evidence="1 2">NCTC10926</strain>
    </source>
</reference>
<organism evidence="1 2">
    <name type="scientific">Avibacterium paragallinarum</name>
    <name type="common">Haemophilus gallinarum</name>
    <dbReference type="NCBI Taxonomy" id="728"/>
    <lineage>
        <taxon>Bacteria</taxon>
        <taxon>Pseudomonadati</taxon>
        <taxon>Pseudomonadota</taxon>
        <taxon>Gammaproteobacteria</taxon>
        <taxon>Pasteurellales</taxon>
        <taxon>Pasteurellaceae</taxon>
        <taxon>Avibacterium</taxon>
    </lineage>
</organism>
<evidence type="ECO:0008006" key="3">
    <source>
        <dbReference type="Google" id="ProtNLM"/>
    </source>
</evidence>
<sequence length="36" mass="4364">MTKYTQRFKQQVLDFIIKMEKTVRLLASIFSFPKAR</sequence>
<name>A0A380Z8F7_AVIPA</name>
<gene>
    <name evidence="1" type="ORF">NCTC10926_03100</name>
</gene>
<dbReference type="AlphaFoldDB" id="A0A380Z8F7"/>
<evidence type="ECO:0000313" key="2">
    <source>
        <dbReference type="Proteomes" id="UP000254620"/>
    </source>
</evidence>
<protein>
    <recommendedName>
        <fullName evidence="3">Transposase</fullName>
    </recommendedName>
</protein>
<dbReference type="EMBL" id="UFSW01000004">
    <property type="protein sequence ID" value="SUV41040.1"/>
    <property type="molecule type" value="Genomic_DNA"/>
</dbReference>
<dbReference type="Proteomes" id="UP000254620">
    <property type="component" value="Unassembled WGS sequence"/>
</dbReference>
<accession>A0A380Z8F7</accession>
<evidence type="ECO:0000313" key="1">
    <source>
        <dbReference type="EMBL" id="SUV41040.1"/>
    </source>
</evidence>